<keyword evidence="2" id="KW-1185">Reference proteome</keyword>
<comment type="caution">
    <text evidence="1">The sequence shown here is derived from an EMBL/GenBank/DDBJ whole genome shotgun (WGS) entry which is preliminary data.</text>
</comment>
<dbReference type="AlphaFoldDB" id="A0A8J2T060"/>
<organism evidence="1 2">
    <name type="scientific">Pelagomonas calceolata</name>
    <dbReference type="NCBI Taxonomy" id="35677"/>
    <lineage>
        <taxon>Eukaryota</taxon>
        <taxon>Sar</taxon>
        <taxon>Stramenopiles</taxon>
        <taxon>Ochrophyta</taxon>
        <taxon>Pelagophyceae</taxon>
        <taxon>Pelagomonadales</taxon>
        <taxon>Pelagomonadaceae</taxon>
        <taxon>Pelagomonas</taxon>
    </lineage>
</organism>
<evidence type="ECO:0000313" key="2">
    <source>
        <dbReference type="Proteomes" id="UP000789595"/>
    </source>
</evidence>
<sequence length="177" mass="19299">MSSEWDRSETTAVGSVPLALSFGLSSDVALQSEELCDRGTRSVRSFTGDCKDVKSVCVPVVACSDRNLQMWPAFGRPQRPQRYGLRGLCARFFFSTGAAAAVASKSVNSPLAASLSPIAAAGRPARPQICTFLWSEPTSRARRTRTAMMNRFRNVLLSTQRLPKSACTFFSSSKLHK</sequence>
<reference evidence="1" key="1">
    <citation type="submission" date="2021-11" db="EMBL/GenBank/DDBJ databases">
        <authorList>
            <consortium name="Genoscope - CEA"/>
            <person name="William W."/>
        </authorList>
    </citation>
    <scope>NUCLEOTIDE SEQUENCE</scope>
</reference>
<evidence type="ECO:0000313" key="1">
    <source>
        <dbReference type="EMBL" id="CAH0378449.1"/>
    </source>
</evidence>
<gene>
    <name evidence="1" type="ORF">PECAL_6P00340</name>
</gene>
<dbReference type="EMBL" id="CAKKNE010000006">
    <property type="protein sequence ID" value="CAH0378449.1"/>
    <property type="molecule type" value="Genomic_DNA"/>
</dbReference>
<name>A0A8J2T060_9STRA</name>
<dbReference type="Proteomes" id="UP000789595">
    <property type="component" value="Unassembled WGS sequence"/>
</dbReference>
<accession>A0A8J2T060</accession>
<protein>
    <submittedName>
        <fullName evidence="1">Uncharacterized protein</fullName>
    </submittedName>
</protein>
<proteinExistence type="predicted"/>